<organism evidence="10 11">
    <name type="scientific">Geovibrio thiophilus</name>
    <dbReference type="NCBI Taxonomy" id="139438"/>
    <lineage>
        <taxon>Bacteria</taxon>
        <taxon>Pseudomonadati</taxon>
        <taxon>Deferribacterota</taxon>
        <taxon>Deferribacteres</taxon>
        <taxon>Deferribacterales</taxon>
        <taxon>Geovibrionaceae</taxon>
        <taxon>Geovibrio</taxon>
    </lineage>
</organism>
<feature type="transmembrane region" description="Helical" evidence="8">
    <location>
        <begin position="138"/>
        <end position="162"/>
    </location>
</feature>
<dbReference type="RefSeq" id="WP_128467263.1">
    <property type="nucleotide sequence ID" value="NZ_CP035108.1"/>
</dbReference>
<dbReference type="InterPro" id="IPR020846">
    <property type="entry name" value="MFS_dom"/>
</dbReference>
<dbReference type="InterPro" id="IPR004812">
    <property type="entry name" value="Efflux_drug-R_Bcr/CmlA"/>
</dbReference>
<dbReference type="AlphaFoldDB" id="A0A410K134"/>
<reference evidence="10 11" key="1">
    <citation type="submission" date="2019-01" db="EMBL/GenBank/DDBJ databases">
        <title>Geovibrio thiophilus DSM 11263, complete genome.</title>
        <authorList>
            <person name="Spring S."/>
            <person name="Bunk B."/>
            <person name="Sproer C."/>
        </authorList>
    </citation>
    <scope>NUCLEOTIDE SEQUENCE [LARGE SCALE GENOMIC DNA]</scope>
    <source>
        <strain evidence="10 11">DSM 11263</strain>
    </source>
</reference>
<keyword evidence="7 8" id="KW-0472">Membrane</keyword>
<feature type="transmembrane region" description="Helical" evidence="8">
    <location>
        <begin position="80"/>
        <end position="99"/>
    </location>
</feature>
<evidence type="ECO:0000256" key="6">
    <source>
        <dbReference type="ARBA" id="ARBA00022989"/>
    </source>
</evidence>
<evidence type="ECO:0000256" key="4">
    <source>
        <dbReference type="ARBA" id="ARBA00022475"/>
    </source>
</evidence>
<accession>A0A410K134</accession>
<evidence type="ECO:0000256" key="7">
    <source>
        <dbReference type="ARBA" id="ARBA00023136"/>
    </source>
</evidence>
<feature type="transmembrane region" description="Helical" evidence="8">
    <location>
        <begin position="281"/>
        <end position="298"/>
    </location>
</feature>
<feature type="transmembrane region" description="Helical" evidence="8">
    <location>
        <begin position="12"/>
        <end position="29"/>
    </location>
</feature>
<dbReference type="SUPFAM" id="SSF103473">
    <property type="entry name" value="MFS general substrate transporter"/>
    <property type="match status" value="1"/>
</dbReference>
<dbReference type="Proteomes" id="UP000287502">
    <property type="component" value="Chromosome"/>
</dbReference>
<feature type="transmembrane region" description="Helical" evidence="8">
    <location>
        <begin position="49"/>
        <end position="68"/>
    </location>
</feature>
<keyword evidence="6 8" id="KW-1133">Transmembrane helix</keyword>
<feature type="transmembrane region" description="Helical" evidence="8">
    <location>
        <begin position="342"/>
        <end position="363"/>
    </location>
</feature>
<dbReference type="KEGG" id="gtl:EP073_11350"/>
<evidence type="ECO:0000256" key="2">
    <source>
        <dbReference type="ARBA" id="ARBA00006236"/>
    </source>
</evidence>
<keyword evidence="11" id="KW-1185">Reference proteome</keyword>
<keyword evidence="4" id="KW-1003">Cell membrane</keyword>
<dbReference type="InterPro" id="IPR036259">
    <property type="entry name" value="MFS_trans_sf"/>
</dbReference>
<name>A0A410K134_9BACT</name>
<protein>
    <submittedName>
        <fullName evidence="10">Bcr/CflA family efflux MFS transporter</fullName>
    </submittedName>
</protein>
<evidence type="ECO:0000256" key="8">
    <source>
        <dbReference type="SAM" id="Phobius"/>
    </source>
</evidence>
<comment type="subcellular location">
    <subcellularLocation>
        <location evidence="1">Cell membrane</location>
        <topology evidence="1">Multi-pass membrane protein</topology>
    </subcellularLocation>
</comment>
<feature type="transmembrane region" description="Helical" evidence="8">
    <location>
        <begin position="168"/>
        <end position="187"/>
    </location>
</feature>
<dbReference type="PANTHER" id="PTHR23502:SF132">
    <property type="entry name" value="POLYAMINE TRANSPORTER 2-RELATED"/>
    <property type="match status" value="1"/>
</dbReference>
<feature type="transmembrane region" description="Helical" evidence="8">
    <location>
        <begin position="369"/>
        <end position="388"/>
    </location>
</feature>
<dbReference type="EMBL" id="CP035108">
    <property type="protein sequence ID" value="QAR33978.1"/>
    <property type="molecule type" value="Genomic_DNA"/>
</dbReference>
<dbReference type="GO" id="GO:1990961">
    <property type="term" value="P:xenobiotic detoxification by transmembrane export across the plasma membrane"/>
    <property type="evidence" value="ECO:0007669"/>
    <property type="project" value="InterPro"/>
</dbReference>
<dbReference type="InterPro" id="IPR011701">
    <property type="entry name" value="MFS"/>
</dbReference>
<dbReference type="GO" id="GO:0005886">
    <property type="term" value="C:plasma membrane"/>
    <property type="evidence" value="ECO:0007669"/>
    <property type="project" value="UniProtKB-SubCell"/>
</dbReference>
<proteinExistence type="inferred from homology"/>
<dbReference type="NCBIfam" id="TIGR00710">
    <property type="entry name" value="efflux_Bcr_CflA"/>
    <property type="match status" value="1"/>
</dbReference>
<dbReference type="PROSITE" id="PS50850">
    <property type="entry name" value="MFS"/>
    <property type="match status" value="1"/>
</dbReference>
<dbReference type="OrthoDB" id="9814303at2"/>
<dbReference type="Pfam" id="PF07690">
    <property type="entry name" value="MFS_1"/>
    <property type="match status" value="1"/>
</dbReference>
<evidence type="ECO:0000313" key="11">
    <source>
        <dbReference type="Proteomes" id="UP000287502"/>
    </source>
</evidence>
<feature type="transmembrane region" description="Helical" evidence="8">
    <location>
        <begin position="105"/>
        <end position="126"/>
    </location>
</feature>
<feature type="domain" description="Major facilitator superfamily (MFS) profile" evidence="9">
    <location>
        <begin position="14"/>
        <end position="393"/>
    </location>
</feature>
<feature type="transmembrane region" description="Helical" evidence="8">
    <location>
        <begin position="304"/>
        <end position="321"/>
    </location>
</feature>
<evidence type="ECO:0000256" key="3">
    <source>
        <dbReference type="ARBA" id="ARBA00022448"/>
    </source>
</evidence>
<feature type="transmembrane region" description="Helical" evidence="8">
    <location>
        <begin position="251"/>
        <end position="269"/>
    </location>
</feature>
<dbReference type="GO" id="GO:0042910">
    <property type="term" value="F:xenobiotic transmembrane transporter activity"/>
    <property type="evidence" value="ECO:0007669"/>
    <property type="project" value="InterPro"/>
</dbReference>
<evidence type="ECO:0000313" key="10">
    <source>
        <dbReference type="EMBL" id="QAR33978.1"/>
    </source>
</evidence>
<sequence length="393" mass="44031">MTIMIDINKHRGLFIIFLAMIGATPPLATDMYLAAIPVIAREWGVGEHLVNLSLVLWFVSFSSSLLLYGPLSDKFGRRPVLMGGLFLFVVSSVLCTLSANVWQLIAFRILQGMGAAAPSAMVMAICRDKYEGEERRKALAYLGTVLAVAPMVAPMIGAFLLGLGSWRYIFLTQASMVACTFVVSFLFRETIQDRYRGEWYKVFFRYRNVFSNWKFMRTNLALGLSAGPLYAFIAFSPIYYIGINGFSETKFGFLFAFNAFGAMFGAFVCTRMLKYVKPNKLITICLGGAVFAAGGLWLFSFSAWYFFTCFTFLTTFFICMNRPLSNNLIIEQVNTDIGSASSFMVFTQLMFGALCMFAVSGTHGHRLEVFNLLFAAVAVLVMISWIFIRKRLS</sequence>
<feature type="transmembrane region" description="Helical" evidence="8">
    <location>
        <begin position="220"/>
        <end position="239"/>
    </location>
</feature>
<evidence type="ECO:0000256" key="1">
    <source>
        <dbReference type="ARBA" id="ARBA00004651"/>
    </source>
</evidence>
<keyword evidence="3" id="KW-0813">Transport</keyword>
<comment type="similarity">
    <text evidence="2">Belongs to the major facilitator superfamily. Bcr/CmlA family.</text>
</comment>
<dbReference type="PANTHER" id="PTHR23502">
    <property type="entry name" value="MAJOR FACILITATOR SUPERFAMILY"/>
    <property type="match status" value="1"/>
</dbReference>
<dbReference type="Gene3D" id="1.20.1720.10">
    <property type="entry name" value="Multidrug resistance protein D"/>
    <property type="match status" value="1"/>
</dbReference>
<gene>
    <name evidence="10" type="ORF">EP073_11350</name>
</gene>
<dbReference type="CDD" id="cd17320">
    <property type="entry name" value="MFS_MdfA_MDR_like"/>
    <property type="match status" value="1"/>
</dbReference>
<evidence type="ECO:0000259" key="9">
    <source>
        <dbReference type="PROSITE" id="PS50850"/>
    </source>
</evidence>
<evidence type="ECO:0000256" key="5">
    <source>
        <dbReference type="ARBA" id="ARBA00022692"/>
    </source>
</evidence>
<keyword evidence="5 8" id="KW-0812">Transmembrane</keyword>